<evidence type="ECO:0000313" key="9">
    <source>
        <dbReference type="Proteomes" id="UP000298111"/>
    </source>
</evidence>
<feature type="transmembrane region" description="Helical" evidence="6">
    <location>
        <begin position="103"/>
        <end position="128"/>
    </location>
</feature>
<dbReference type="GO" id="GO:0005886">
    <property type="term" value="C:plasma membrane"/>
    <property type="evidence" value="ECO:0007669"/>
    <property type="project" value="UniProtKB-SubCell"/>
</dbReference>
<keyword evidence="4 6" id="KW-0472">Membrane</keyword>
<dbReference type="GO" id="GO:0022857">
    <property type="term" value="F:transmembrane transporter activity"/>
    <property type="evidence" value="ECO:0007669"/>
    <property type="project" value="InterPro"/>
</dbReference>
<dbReference type="InterPro" id="IPR036259">
    <property type="entry name" value="MFS_trans_sf"/>
</dbReference>
<comment type="caution">
    <text evidence="8">The sequence shown here is derived from an EMBL/GenBank/DDBJ whole genome shotgun (WGS) entry which is preliminary data.</text>
</comment>
<dbReference type="Gene3D" id="1.20.1250.20">
    <property type="entry name" value="MFS general substrate transporter like domains"/>
    <property type="match status" value="1"/>
</dbReference>
<feature type="transmembrane region" description="Helical" evidence="6">
    <location>
        <begin position="365"/>
        <end position="383"/>
    </location>
</feature>
<feature type="compositionally biased region" description="Basic residues" evidence="5">
    <location>
        <begin position="499"/>
        <end position="510"/>
    </location>
</feature>
<dbReference type="Pfam" id="PF07690">
    <property type="entry name" value="MFS_1"/>
    <property type="match status" value="1"/>
</dbReference>
<dbReference type="EMBL" id="RCIY01000012">
    <property type="protein sequence ID" value="TGG88127.1"/>
    <property type="molecule type" value="Genomic_DNA"/>
</dbReference>
<feature type="compositionally biased region" description="Basic residues" evidence="5">
    <location>
        <begin position="26"/>
        <end position="38"/>
    </location>
</feature>
<dbReference type="PANTHER" id="PTHR42910:SF1">
    <property type="entry name" value="MAJOR FACILITATOR SUPERFAMILY (MFS) PROFILE DOMAIN-CONTAINING PROTEIN"/>
    <property type="match status" value="1"/>
</dbReference>
<feature type="transmembrane region" description="Helical" evidence="6">
    <location>
        <begin position="164"/>
        <end position="189"/>
    </location>
</feature>
<feature type="transmembrane region" description="Helical" evidence="6">
    <location>
        <begin position="308"/>
        <end position="330"/>
    </location>
</feature>
<feature type="region of interest" description="Disordered" evidence="5">
    <location>
        <begin position="26"/>
        <end position="64"/>
    </location>
</feature>
<dbReference type="Proteomes" id="UP000298111">
    <property type="component" value="Unassembled WGS sequence"/>
</dbReference>
<gene>
    <name evidence="8" type="ORF">D8771_04310</name>
</gene>
<dbReference type="InterPro" id="IPR020846">
    <property type="entry name" value="MFS_dom"/>
</dbReference>
<reference evidence="8 9" key="1">
    <citation type="submission" date="2018-10" db="EMBL/GenBank/DDBJ databases">
        <title>Isolation of pseudouridimycin from Streptomyces albus DSM 40763.</title>
        <authorList>
            <person name="Rosenqvist P."/>
            <person name="Metsae-Ketelae M."/>
            <person name="Virta P."/>
        </authorList>
    </citation>
    <scope>NUCLEOTIDE SEQUENCE [LARGE SCALE GENOMIC DNA]</scope>
    <source>
        <strain evidence="8 9">DSM 40763</strain>
    </source>
</reference>
<dbReference type="InterPro" id="IPR011701">
    <property type="entry name" value="MFS"/>
</dbReference>
<evidence type="ECO:0000256" key="1">
    <source>
        <dbReference type="ARBA" id="ARBA00004651"/>
    </source>
</evidence>
<dbReference type="AlphaFoldDB" id="A0A8H1QV29"/>
<feature type="transmembrane region" description="Helical" evidence="6">
    <location>
        <begin position="73"/>
        <end position="91"/>
    </location>
</feature>
<dbReference type="PROSITE" id="PS50850">
    <property type="entry name" value="MFS"/>
    <property type="match status" value="1"/>
</dbReference>
<evidence type="ECO:0000256" key="3">
    <source>
        <dbReference type="ARBA" id="ARBA00022989"/>
    </source>
</evidence>
<dbReference type="CDD" id="cd17324">
    <property type="entry name" value="MFS_NepI_like"/>
    <property type="match status" value="1"/>
</dbReference>
<sequence length="510" mass="52318">MSPGTATHGEPAHRWAARWWTAYRQTAHRQTAHRRTAHRPTADRHSPDRRAAHRKAALPQAPHGGGPAAVGRLTVLLFAVTCGVAVGNVYFPQAVSPVLADGLGVPPGAAATVVTAVQLGYAAGIFLLVPLGDRFRHRPLLVTLLAVAALGLLCAAAAPGLPPLVAASAAVGVATVVAPLVGSMAAGLVPEERRGAVSGTLLSGSLGGMLLSRTFGGSLAEDLGWRAPYLLAAALTLTVALALARALPRAVAPVPSRQRYPALLAETVRLLRTEPQLRRSCCYQAAVFAGFSAVWTAVALLLTGPVHGLGAGAVGALALVNAVTMLCTPFAGRQVDRRGPDAVNAVAVLTVLVAAAVLLCGTRGGAVGLAALVAGTLLLDVGMQSGMVANQIRIYTLRAEVRSRLSTAYMTCAYLGGSLGSWAGTHAYGLAGWPAVSALLALLAAFPGGDLLLRRRRAALRETAPRKAAPGKAAPREAAFAESAPREAALTEAAPPKATPRKATRRNTGR</sequence>
<comment type="subcellular location">
    <subcellularLocation>
        <location evidence="1">Cell membrane</location>
        <topology evidence="1">Multi-pass membrane protein</topology>
    </subcellularLocation>
</comment>
<feature type="transmembrane region" description="Helical" evidence="6">
    <location>
        <begin position="140"/>
        <end position="158"/>
    </location>
</feature>
<feature type="transmembrane region" description="Helical" evidence="6">
    <location>
        <begin position="196"/>
        <end position="215"/>
    </location>
</feature>
<feature type="transmembrane region" description="Helical" evidence="6">
    <location>
        <begin position="404"/>
        <end position="424"/>
    </location>
</feature>
<proteinExistence type="predicted"/>
<evidence type="ECO:0000256" key="6">
    <source>
        <dbReference type="SAM" id="Phobius"/>
    </source>
</evidence>
<dbReference type="SUPFAM" id="SSF103473">
    <property type="entry name" value="MFS general substrate transporter"/>
    <property type="match status" value="1"/>
</dbReference>
<feature type="transmembrane region" description="Helical" evidence="6">
    <location>
        <begin position="430"/>
        <end position="453"/>
    </location>
</feature>
<feature type="compositionally biased region" description="Basic and acidic residues" evidence="5">
    <location>
        <begin position="40"/>
        <end position="50"/>
    </location>
</feature>
<keyword evidence="3 6" id="KW-1133">Transmembrane helix</keyword>
<accession>A0A8H1QV29</accession>
<feature type="domain" description="Major facilitator superfamily (MFS) profile" evidence="7">
    <location>
        <begin position="67"/>
        <end position="456"/>
    </location>
</feature>
<feature type="transmembrane region" description="Helical" evidence="6">
    <location>
        <begin position="281"/>
        <end position="302"/>
    </location>
</feature>
<feature type="transmembrane region" description="Helical" evidence="6">
    <location>
        <begin position="342"/>
        <end position="359"/>
    </location>
</feature>
<organism evidence="8 9">
    <name type="scientific">Streptomyces albus</name>
    <dbReference type="NCBI Taxonomy" id="1888"/>
    <lineage>
        <taxon>Bacteria</taxon>
        <taxon>Bacillati</taxon>
        <taxon>Actinomycetota</taxon>
        <taxon>Actinomycetes</taxon>
        <taxon>Kitasatosporales</taxon>
        <taxon>Streptomycetaceae</taxon>
        <taxon>Streptomyces</taxon>
    </lineage>
</organism>
<evidence type="ECO:0000256" key="5">
    <source>
        <dbReference type="SAM" id="MobiDB-lite"/>
    </source>
</evidence>
<feature type="region of interest" description="Disordered" evidence="5">
    <location>
        <begin position="463"/>
        <end position="510"/>
    </location>
</feature>
<feature type="transmembrane region" description="Helical" evidence="6">
    <location>
        <begin position="227"/>
        <end position="247"/>
    </location>
</feature>
<feature type="compositionally biased region" description="Low complexity" evidence="5">
    <location>
        <begin position="466"/>
        <end position="496"/>
    </location>
</feature>
<name>A0A8H1QV29_9ACTN</name>
<evidence type="ECO:0000256" key="4">
    <source>
        <dbReference type="ARBA" id="ARBA00023136"/>
    </source>
</evidence>
<evidence type="ECO:0000313" key="8">
    <source>
        <dbReference type="EMBL" id="TGG88127.1"/>
    </source>
</evidence>
<evidence type="ECO:0000256" key="2">
    <source>
        <dbReference type="ARBA" id="ARBA00022692"/>
    </source>
</evidence>
<protein>
    <submittedName>
        <fullName evidence="8">MFS transporter</fullName>
    </submittedName>
</protein>
<keyword evidence="2 6" id="KW-0812">Transmembrane</keyword>
<dbReference type="PANTHER" id="PTHR42910">
    <property type="entry name" value="TRANSPORTER SCO4007-RELATED"/>
    <property type="match status" value="1"/>
</dbReference>
<evidence type="ECO:0000259" key="7">
    <source>
        <dbReference type="PROSITE" id="PS50850"/>
    </source>
</evidence>